<dbReference type="InterPro" id="IPR050886">
    <property type="entry name" value="RNA-binding_reg"/>
</dbReference>
<dbReference type="Proteomes" id="UP000298663">
    <property type="component" value="Unassembled WGS sequence"/>
</dbReference>
<dbReference type="PROSITE" id="PS50102">
    <property type="entry name" value="RRM"/>
    <property type="match status" value="1"/>
</dbReference>
<dbReference type="AlphaFoldDB" id="A0A4U5NJA2"/>
<dbReference type="PANTHER" id="PTHR48024:SF56">
    <property type="entry name" value="HETEROGENEOUS NUCLEAR RIBONUCLEOPROTEIN A0"/>
    <property type="match status" value="1"/>
</dbReference>
<dbReference type="SUPFAM" id="SSF54928">
    <property type="entry name" value="RNA-binding domain, RBD"/>
    <property type="match status" value="1"/>
</dbReference>
<feature type="compositionally biased region" description="Low complexity" evidence="3">
    <location>
        <begin position="131"/>
        <end position="147"/>
    </location>
</feature>
<dbReference type="InterPro" id="IPR012677">
    <property type="entry name" value="Nucleotide-bd_a/b_plait_sf"/>
</dbReference>
<feature type="domain" description="RRM" evidence="4">
    <location>
        <begin position="21"/>
        <end position="103"/>
    </location>
</feature>
<dbReference type="InterPro" id="IPR000504">
    <property type="entry name" value="RRM_dom"/>
</dbReference>
<comment type="caution">
    <text evidence="5">The sequence shown here is derived from an EMBL/GenBank/DDBJ whole genome shotgun (WGS) entry which is preliminary data.</text>
</comment>
<dbReference type="GO" id="GO:0003723">
    <property type="term" value="F:RNA binding"/>
    <property type="evidence" value="ECO:0007669"/>
    <property type="project" value="UniProtKB-UniRule"/>
</dbReference>
<evidence type="ECO:0000256" key="1">
    <source>
        <dbReference type="ARBA" id="ARBA00022884"/>
    </source>
</evidence>
<dbReference type="Pfam" id="PF00076">
    <property type="entry name" value="RRM_1"/>
    <property type="match status" value="1"/>
</dbReference>
<dbReference type="GO" id="GO:0005634">
    <property type="term" value="C:nucleus"/>
    <property type="evidence" value="ECO:0007669"/>
    <property type="project" value="TreeGrafter"/>
</dbReference>
<evidence type="ECO:0000259" key="4">
    <source>
        <dbReference type="PROSITE" id="PS50102"/>
    </source>
</evidence>
<dbReference type="SMART" id="SM00360">
    <property type="entry name" value="RRM"/>
    <property type="match status" value="1"/>
</dbReference>
<organism evidence="5 6">
    <name type="scientific">Steinernema carpocapsae</name>
    <name type="common">Entomopathogenic nematode</name>
    <dbReference type="NCBI Taxonomy" id="34508"/>
    <lineage>
        <taxon>Eukaryota</taxon>
        <taxon>Metazoa</taxon>
        <taxon>Ecdysozoa</taxon>
        <taxon>Nematoda</taxon>
        <taxon>Chromadorea</taxon>
        <taxon>Rhabditida</taxon>
        <taxon>Tylenchina</taxon>
        <taxon>Panagrolaimomorpha</taxon>
        <taxon>Strongyloidoidea</taxon>
        <taxon>Steinernematidae</taxon>
        <taxon>Steinernema</taxon>
    </lineage>
</organism>
<protein>
    <recommendedName>
        <fullName evidence="4">RRM domain-containing protein</fullName>
    </recommendedName>
</protein>
<sequence>MAAFPKKKNDWQRDPPSSHARKVFVGGLSEATTEGQVAEYFEYFGKIESVIIVRFPNGASKHFGYVKFADMFSVQRLWDFEQDLILNGRPIEVRSYSLSRAHGRESSDDEILRVKIPSSHKRSQKNAQEVQNQRQQQGGGYSSDQGYQSSVNLGYQQGYYDQEGYGCQNYGYEGYTKSHNDQQGFQRSQEKQNESSISWSTRQAWPQRDFGLNWRQQQALDRKVLKEAAYGTGCDRDEAPESKIVLAPARRRHYQKEASWNAPQGRQTLRASFRCNVDLNPHPRTRSTSTRHSSRSSTSFLPNRRKIRKLQEQMYLAKQQNIQTRFHKLAAAQKIPKPQDVIVDFNGTSTSAASTTAVASAAIDDLLGLHFNRQER</sequence>
<evidence type="ECO:0000256" key="3">
    <source>
        <dbReference type="SAM" id="MobiDB-lite"/>
    </source>
</evidence>
<evidence type="ECO:0000313" key="6">
    <source>
        <dbReference type="Proteomes" id="UP000298663"/>
    </source>
</evidence>
<dbReference type="Gene3D" id="3.30.70.330">
    <property type="match status" value="1"/>
</dbReference>
<feature type="region of interest" description="Disordered" evidence="3">
    <location>
        <begin position="277"/>
        <end position="304"/>
    </location>
</feature>
<keyword evidence="6" id="KW-1185">Reference proteome</keyword>
<evidence type="ECO:0000313" key="5">
    <source>
        <dbReference type="EMBL" id="TKR82912.1"/>
    </source>
</evidence>
<feature type="region of interest" description="Disordered" evidence="3">
    <location>
        <begin position="117"/>
        <end position="147"/>
    </location>
</feature>
<feature type="compositionally biased region" description="Low complexity" evidence="3">
    <location>
        <begin position="286"/>
        <end position="299"/>
    </location>
</feature>
<keyword evidence="1 2" id="KW-0694">RNA-binding</keyword>
<dbReference type="OrthoDB" id="4207594at2759"/>
<evidence type="ECO:0000256" key="2">
    <source>
        <dbReference type="PROSITE-ProRule" id="PRU00176"/>
    </source>
</evidence>
<dbReference type="InterPro" id="IPR035979">
    <property type="entry name" value="RBD_domain_sf"/>
</dbReference>
<feature type="region of interest" description="Disordered" evidence="3">
    <location>
        <begin position="178"/>
        <end position="197"/>
    </location>
</feature>
<proteinExistence type="predicted"/>
<accession>A0A4U5NJA2</accession>
<reference evidence="5 6" key="2">
    <citation type="journal article" date="2019" name="G3 (Bethesda)">
        <title>Hybrid Assembly of the Genome of the Entomopathogenic Nematode Steinernema carpocapsae Identifies the X-Chromosome.</title>
        <authorList>
            <person name="Serra L."/>
            <person name="Macchietto M."/>
            <person name="Macias-Munoz A."/>
            <person name="McGill C.J."/>
            <person name="Rodriguez I.M."/>
            <person name="Rodriguez B."/>
            <person name="Murad R."/>
            <person name="Mortazavi A."/>
        </authorList>
    </citation>
    <scope>NUCLEOTIDE SEQUENCE [LARGE SCALE GENOMIC DNA]</scope>
    <source>
        <strain evidence="5 6">ALL</strain>
    </source>
</reference>
<gene>
    <name evidence="5" type="ORF">L596_016583</name>
</gene>
<reference evidence="5 6" key="1">
    <citation type="journal article" date="2015" name="Genome Biol.">
        <title>Comparative genomics of Steinernema reveals deeply conserved gene regulatory networks.</title>
        <authorList>
            <person name="Dillman A.R."/>
            <person name="Macchietto M."/>
            <person name="Porter C.F."/>
            <person name="Rogers A."/>
            <person name="Williams B."/>
            <person name="Antoshechkin I."/>
            <person name="Lee M.M."/>
            <person name="Goodwin Z."/>
            <person name="Lu X."/>
            <person name="Lewis E.E."/>
            <person name="Goodrich-Blair H."/>
            <person name="Stock S.P."/>
            <person name="Adams B.J."/>
            <person name="Sternberg P.W."/>
            <person name="Mortazavi A."/>
        </authorList>
    </citation>
    <scope>NUCLEOTIDE SEQUENCE [LARGE SCALE GENOMIC DNA]</scope>
    <source>
        <strain evidence="5 6">ALL</strain>
    </source>
</reference>
<dbReference type="PANTHER" id="PTHR48024">
    <property type="entry name" value="GEO13361P1-RELATED"/>
    <property type="match status" value="1"/>
</dbReference>
<name>A0A4U5NJA2_STECR</name>
<dbReference type="CDD" id="cd00590">
    <property type="entry name" value="RRM_SF"/>
    <property type="match status" value="1"/>
</dbReference>
<dbReference type="EMBL" id="AZBU02000004">
    <property type="protein sequence ID" value="TKR82912.1"/>
    <property type="molecule type" value="Genomic_DNA"/>
</dbReference>